<comment type="caution">
    <text evidence="1">The sequence shown here is derived from an EMBL/GenBank/DDBJ whole genome shotgun (WGS) entry which is preliminary data.</text>
</comment>
<dbReference type="EMBL" id="JBBPBM010000014">
    <property type="protein sequence ID" value="KAK8560040.1"/>
    <property type="molecule type" value="Genomic_DNA"/>
</dbReference>
<protein>
    <submittedName>
        <fullName evidence="1">Uncharacterized protein</fullName>
    </submittedName>
</protein>
<dbReference type="Gene3D" id="3.10.10.10">
    <property type="entry name" value="HIV Type 1 Reverse Transcriptase, subunit A, domain 1"/>
    <property type="match status" value="1"/>
</dbReference>
<evidence type="ECO:0000313" key="1">
    <source>
        <dbReference type="EMBL" id="KAK8560040.1"/>
    </source>
</evidence>
<evidence type="ECO:0000313" key="2">
    <source>
        <dbReference type="Proteomes" id="UP001472677"/>
    </source>
</evidence>
<gene>
    <name evidence="1" type="ORF">V6N12_012846</name>
</gene>
<proteinExistence type="predicted"/>
<reference evidence="1 2" key="1">
    <citation type="journal article" date="2024" name="G3 (Bethesda)">
        <title>Genome assembly of Hibiscus sabdariffa L. provides insights into metabolisms of medicinal natural products.</title>
        <authorList>
            <person name="Kim T."/>
        </authorList>
    </citation>
    <scope>NUCLEOTIDE SEQUENCE [LARGE SCALE GENOMIC DNA]</scope>
    <source>
        <strain evidence="1">TK-2024</strain>
        <tissue evidence="1">Old leaves</tissue>
    </source>
</reference>
<dbReference type="Proteomes" id="UP001472677">
    <property type="component" value="Unassembled WGS sequence"/>
</dbReference>
<dbReference type="CDD" id="cd00303">
    <property type="entry name" value="retropepsin_like"/>
    <property type="match status" value="1"/>
</dbReference>
<keyword evidence="2" id="KW-1185">Reference proteome</keyword>
<dbReference type="SUPFAM" id="SSF56672">
    <property type="entry name" value="DNA/RNA polymerases"/>
    <property type="match status" value="1"/>
</dbReference>
<dbReference type="PANTHER" id="PTHR33067">
    <property type="entry name" value="RNA-DIRECTED DNA POLYMERASE-RELATED"/>
    <property type="match status" value="1"/>
</dbReference>
<organism evidence="1 2">
    <name type="scientific">Hibiscus sabdariffa</name>
    <name type="common">roselle</name>
    <dbReference type="NCBI Taxonomy" id="183260"/>
    <lineage>
        <taxon>Eukaryota</taxon>
        <taxon>Viridiplantae</taxon>
        <taxon>Streptophyta</taxon>
        <taxon>Embryophyta</taxon>
        <taxon>Tracheophyta</taxon>
        <taxon>Spermatophyta</taxon>
        <taxon>Magnoliopsida</taxon>
        <taxon>eudicotyledons</taxon>
        <taxon>Gunneridae</taxon>
        <taxon>Pentapetalae</taxon>
        <taxon>rosids</taxon>
        <taxon>malvids</taxon>
        <taxon>Malvales</taxon>
        <taxon>Malvaceae</taxon>
        <taxon>Malvoideae</taxon>
        <taxon>Hibiscus</taxon>
    </lineage>
</organism>
<name>A0ABR2EH72_9ROSI</name>
<accession>A0ABR2EH72</accession>
<dbReference type="InterPro" id="IPR021109">
    <property type="entry name" value="Peptidase_aspartic_dom_sf"/>
</dbReference>
<sequence>MPNYAKFLKDMVYRKTRIGEFETAAAIEACLAMMHNKVPAKKTDPGSFTIPCSIGNNYSTKALCDPSASINLMPKSIFQKLGIGEAKPTIVMLQLADRSVLIDFENGELILRVNDQQVKVNVFRTLKCPTDSEVIEATTEFDHDIEVTCLSREYLTHLSNISMEQHNTGTQNLTDLETGTLIHHRSGKYFESLNYSSQDSKTDKPSMEQPPKLELKTLPEQLKYAYLGDDKTLHVIISSKLQPQQETQLIQMLRQHKAALGWTIADTKGINPAICMHKILLEDDHKPTVDAQRRLNQAMKDVERKEILKWHDASIIYPISDSEWVSPVQCVPKKGGIAVITNENNELIPTRTVTGWKVCMDYRKLNKATIKDHFPLTFIDQMLAGKPYFCFIDGYSGYNQIAIAPEINPREHSPTHMEPLHLEECHSASVTLLPLFKDA</sequence>
<dbReference type="Gene3D" id="2.40.70.10">
    <property type="entry name" value="Acid Proteases"/>
    <property type="match status" value="1"/>
</dbReference>
<dbReference type="InterPro" id="IPR043502">
    <property type="entry name" value="DNA/RNA_pol_sf"/>
</dbReference>